<dbReference type="Proteomes" id="UP000625551">
    <property type="component" value="Unassembled WGS sequence"/>
</dbReference>
<reference evidence="7 8" key="1">
    <citation type="submission" date="2020-09" db="EMBL/GenBank/DDBJ databases">
        <title>Genome sequencing and assembly of Pontibacter sp.</title>
        <authorList>
            <person name="Chhetri G."/>
        </authorList>
    </citation>
    <scope>NUCLEOTIDE SEQUENCE [LARGE SCALE GENOMIC DNA]</scope>
    <source>
        <strain evidence="7 8">JH31</strain>
    </source>
</reference>
<dbReference type="InterPro" id="IPR017853">
    <property type="entry name" value="GH"/>
</dbReference>
<dbReference type="InterPro" id="IPR033452">
    <property type="entry name" value="GH30_C"/>
</dbReference>
<evidence type="ECO:0000256" key="3">
    <source>
        <dbReference type="ARBA" id="ARBA00022801"/>
    </source>
</evidence>
<evidence type="ECO:0000313" key="7">
    <source>
        <dbReference type="EMBL" id="MBD1397874.1"/>
    </source>
</evidence>
<dbReference type="Pfam" id="PF02055">
    <property type="entry name" value="Glyco_hydro_30"/>
    <property type="match status" value="1"/>
</dbReference>
<comment type="caution">
    <text evidence="7">The sequence shown here is derived from an EMBL/GenBank/DDBJ whole genome shotgun (WGS) entry which is preliminary data.</text>
</comment>
<organism evidence="7 8">
    <name type="scientific">Pontibacter aquaedesilientis</name>
    <dbReference type="NCBI Taxonomy" id="2766980"/>
    <lineage>
        <taxon>Bacteria</taxon>
        <taxon>Pseudomonadati</taxon>
        <taxon>Bacteroidota</taxon>
        <taxon>Cytophagia</taxon>
        <taxon>Cytophagales</taxon>
        <taxon>Hymenobacteraceae</taxon>
        <taxon>Pontibacter</taxon>
    </lineage>
</organism>
<feature type="domain" description="Glycosyl hydrolase family 30 beta sandwich" evidence="6">
    <location>
        <begin position="444"/>
        <end position="503"/>
    </location>
</feature>
<evidence type="ECO:0000256" key="4">
    <source>
        <dbReference type="RuleBase" id="RU361188"/>
    </source>
</evidence>
<dbReference type="PANTHER" id="PTHR11069">
    <property type="entry name" value="GLUCOSYLCERAMIDASE"/>
    <property type="match status" value="1"/>
</dbReference>
<keyword evidence="2" id="KW-0732">Signal</keyword>
<dbReference type="RefSeq" id="WP_191184029.1">
    <property type="nucleotide sequence ID" value="NZ_JACXAJ010000005.1"/>
</dbReference>
<dbReference type="Pfam" id="PF17189">
    <property type="entry name" value="Glyco_hydro_30C"/>
    <property type="match status" value="1"/>
</dbReference>
<name>A0ABR7XHV6_9BACT</name>
<proteinExistence type="inferred from homology"/>
<dbReference type="InterPro" id="IPR033453">
    <property type="entry name" value="Glyco_hydro_30_TIM-barrel"/>
</dbReference>
<keyword evidence="3 4" id="KW-0378">Hydrolase</keyword>
<dbReference type="SUPFAM" id="SSF51445">
    <property type="entry name" value="(Trans)glycosidases"/>
    <property type="match status" value="1"/>
</dbReference>
<dbReference type="Gene3D" id="3.20.20.80">
    <property type="entry name" value="Glycosidases"/>
    <property type="match status" value="1"/>
</dbReference>
<dbReference type="InterPro" id="IPR001139">
    <property type="entry name" value="Glyco_hydro_30"/>
</dbReference>
<keyword evidence="4" id="KW-0326">Glycosidase</keyword>
<dbReference type="Gene3D" id="2.60.40.1180">
    <property type="entry name" value="Golgi alpha-mannosidase II"/>
    <property type="match status" value="1"/>
</dbReference>
<dbReference type="InterPro" id="IPR013780">
    <property type="entry name" value="Glyco_hydro_b"/>
</dbReference>
<evidence type="ECO:0000259" key="6">
    <source>
        <dbReference type="Pfam" id="PF17189"/>
    </source>
</evidence>
<protein>
    <submittedName>
        <fullName evidence="7">Glucosylceramidase</fullName>
    </submittedName>
</protein>
<evidence type="ECO:0000256" key="1">
    <source>
        <dbReference type="ARBA" id="ARBA00005382"/>
    </source>
</evidence>
<evidence type="ECO:0000313" key="8">
    <source>
        <dbReference type="Proteomes" id="UP000625551"/>
    </source>
</evidence>
<dbReference type="EMBL" id="JACXAJ010000005">
    <property type="protein sequence ID" value="MBD1397874.1"/>
    <property type="molecule type" value="Genomic_DNA"/>
</dbReference>
<keyword evidence="8" id="KW-1185">Reference proteome</keyword>
<comment type="similarity">
    <text evidence="1 4">Belongs to the glycosyl hydrolase 30 family.</text>
</comment>
<dbReference type="PANTHER" id="PTHR11069:SF23">
    <property type="entry name" value="LYSOSOMAL ACID GLUCOSYLCERAMIDASE"/>
    <property type="match status" value="1"/>
</dbReference>
<feature type="domain" description="Glycosyl hydrolase family 30 TIM-barrel" evidence="5">
    <location>
        <begin position="112"/>
        <end position="441"/>
    </location>
</feature>
<evidence type="ECO:0000259" key="5">
    <source>
        <dbReference type="Pfam" id="PF02055"/>
    </source>
</evidence>
<accession>A0ABR7XHV6</accession>
<evidence type="ECO:0000256" key="2">
    <source>
        <dbReference type="ARBA" id="ARBA00022729"/>
    </source>
</evidence>
<gene>
    <name evidence="7" type="ORF">H9Q13_11920</name>
</gene>
<sequence length="505" mass="55286">MKRYARKQRLYLNGSPTNLKKVNYFAASYFPKHWWLLLAIPFAISCKKEVSESGTGSSSKEELTGRKVNLWLTDPSTSVLFKQQITPLTFGASENQHPTITVDTTETFQTMDGFGYTLTGGSALLLNKMSPAARADLLKELFATDGNNIGVSYLRLSIGASDLSSHVFSYNDLPAGQTDPDMMKFDLGPDRADLIPVLKEILTVNPGIKLMGSPWSPPTWMKTNNSSIGGSLKPEFYDAYAKYFVRYIQAMAAEGIRIDAITVQNEPLHPGNNPSMLMQATEQAHFIKQSLGPAFQAANIGTKIIIYDHNADRIDYPISILNDPEANKYIDGSAFHLYGGNIDALNQVHQAHPDKNLYFTEQWVGAPGNLAGDLSWHTKNLLIGATRNWCKTVLEWNLAADANQDPHTEGGCTECLGAITLNGGVTRNPAYYIIAHASKFVRPGSVRVASNMLAGIPNVAFKTPNGSKVLIVLNEGPASRTFNIQFNGKLVTTTLAKGAVGTYVW</sequence>